<evidence type="ECO:0000313" key="2">
    <source>
        <dbReference type="Proteomes" id="UP000072867"/>
    </source>
</evidence>
<accession>A0A147I7S0</accession>
<proteinExistence type="predicted"/>
<protein>
    <recommendedName>
        <fullName evidence="3">Sporadically distributed protein, TIGR04141 family</fullName>
    </recommendedName>
</protein>
<name>A0A147I7S0_9SPHN</name>
<dbReference type="Pfam" id="PF19614">
    <property type="entry name" value="DUF6119"/>
    <property type="match status" value="1"/>
</dbReference>
<dbReference type="PATRIC" id="fig|33051.3.peg.3747"/>
<dbReference type="Proteomes" id="UP000072867">
    <property type="component" value="Unassembled WGS sequence"/>
</dbReference>
<dbReference type="NCBIfam" id="TIGR04141">
    <property type="entry name" value="TIGR04141 family sporadically distributed protein"/>
    <property type="match status" value="1"/>
</dbReference>
<evidence type="ECO:0008006" key="3">
    <source>
        <dbReference type="Google" id="ProtNLM"/>
    </source>
</evidence>
<gene>
    <name evidence="1" type="ORF">NS319_01145</name>
</gene>
<evidence type="ECO:0000313" key="1">
    <source>
        <dbReference type="EMBL" id="KTT74951.1"/>
    </source>
</evidence>
<organism evidence="1 2">
    <name type="scientific">Sphingomonas sanguinis</name>
    <dbReference type="NCBI Taxonomy" id="33051"/>
    <lineage>
        <taxon>Bacteria</taxon>
        <taxon>Pseudomonadati</taxon>
        <taxon>Pseudomonadota</taxon>
        <taxon>Alphaproteobacteria</taxon>
        <taxon>Sphingomonadales</taxon>
        <taxon>Sphingomonadaceae</taxon>
        <taxon>Sphingomonas</taxon>
    </lineage>
</organism>
<sequence>MDSAVGDLWVGQSPANPPGWVDFLGQLAPAARAELRTQSCAAILFLETAKPAKRLFALCFGQGHHSLDESAIERGFGLRVTLNQVSRDRLRTIDSAALDSTVMQRRTQASRNADLGAFEINTDRDLVRLAAGSPLSSSFARALTGRDALSVRAPVAPGAIVAYCERALQIYGERTYQRDFAFIDHIQPVGDPKLRDILDSLAFDELKTLVGGGTSDLHLAIPDILAPVDDLDIGYFGVGLPSGRKAVFSELAIENYVAELQRGKFSAVADMAELRGSHEICVIENGQADREHRRKLYSCLVYEVQRNSETHVLFDGQWYLIDRSFYADVEKAYQALVRPAFVASTTAKNERAFIAELLADTNLLCLDQARASPTGARGANLEPCDFLSTSRQLIHLKDGHGSSPLSHLWNQGLVSTESFVRDPGFRTAFRKAVTAREKQYSKSGFLALIPDGRTKPVPADFTIIYGVMRHPNARTKSLAIPFFSKIALRAVSERLDLMGFRVELHLIAKV</sequence>
<comment type="caution">
    <text evidence="1">The sequence shown here is derived from an EMBL/GenBank/DDBJ whole genome shotgun (WGS) entry which is preliminary data.</text>
</comment>
<reference evidence="1 2" key="1">
    <citation type="journal article" date="2016" name="Front. Microbiol.">
        <title>Genomic Resource of Rice Seed Associated Bacteria.</title>
        <authorList>
            <person name="Midha S."/>
            <person name="Bansal K."/>
            <person name="Sharma S."/>
            <person name="Kumar N."/>
            <person name="Patil P.P."/>
            <person name="Chaudhry V."/>
            <person name="Patil P.B."/>
        </authorList>
    </citation>
    <scope>NUCLEOTIDE SEQUENCE [LARGE SCALE GENOMIC DNA]</scope>
    <source>
        <strain evidence="1 2">NS319</strain>
    </source>
</reference>
<dbReference type="AlphaFoldDB" id="A0A147I7S0"/>
<dbReference type="InterPro" id="IPR026487">
    <property type="entry name" value="CHP04141"/>
</dbReference>
<dbReference type="EMBL" id="LDTD01000009">
    <property type="protein sequence ID" value="KTT74951.1"/>
    <property type="molecule type" value="Genomic_DNA"/>
</dbReference>